<protein>
    <recommendedName>
        <fullName evidence="1">Uroporphyrinogen decarboxylase (URO-D) domain-containing protein</fullName>
    </recommendedName>
</protein>
<dbReference type="PANTHER" id="PTHR47099:SF1">
    <property type="entry name" value="METHYLCOBAMIDE:COM METHYLTRANSFERASE MTBA"/>
    <property type="match status" value="1"/>
</dbReference>
<proteinExistence type="predicted"/>
<dbReference type="EMBL" id="UOEP01000236">
    <property type="protein sequence ID" value="VAW25074.1"/>
    <property type="molecule type" value="Genomic_DNA"/>
</dbReference>
<dbReference type="InterPro" id="IPR052024">
    <property type="entry name" value="Methanogen_methyltrans"/>
</dbReference>
<organism evidence="2">
    <name type="scientific">hydrothermal vent metagenome</name>
    <dbReference type="NCBI Taxonomy" id="652676"/>
    <lineage>
        <taxon>unclassified sequences</taxon>
        <taxon>metagenomes</taxon>
        <taxon>ecological metagenomes</taxon>
    </lineage>
</organism>
<dbReference type="GO" id="GO:0004853">
    <property type="term" value="F:uroporphyrinogen decarboxylase activity"/>
    <property type="evidence" value="ECO:0007669"/>
    <property type="project" value="InterPro"/>
</dbReference>
<evidence type="ECO:0000313" key="2">
    <source>
        <dbReference type="EMBL" id="VAW25074.1"/>
    </source>
</evidence>
<dbReference type="PANTHER" id="PTHR47099">
    <property type="entry name" value="METHYLCOBAMIDE:COM METHYLTRANSFERASE MTBA"/>
    <property type="match status" value="1"/>
</dbReference>
<dbReference type="CDD" id="cd03465">
    <property type="entry name" value="URO-D_like"/>
    <property type="match status" value="1"/>
</dbReference>
<dbReference type="SUPFAM" id="SSF51726">
    <property type="entry name" value="UROD/MetE-like"/>
    <property type="match status" value="1"/>
</dbReference>
<name>A0A3B0UYR2_9ZZZZ</name>
<evidence type="ECO:0000259" key="1">
    <source>
        <dbReference type="Pfam" id="PF01208"/>
    </source>
</evidence>
<dbReference type="InterPro" id="IPR038071">
    <property type="entry name" value="UROD/MetE-like_sf"/>
</dbReference>
<reference evidence="2" key="1">
    <citation type="submission" date="2018-06" db="EMBL/GenBank/DDBJ databases">
        <authorList>
            <person name="Zhirakovskaya E."/>
        </authorList>
    </citation>
    <scope>NUCLEOTIDE SEQUENCE</scope>
</reference>
<dbReference type="Gene3D" id="3.20.20.210">
    <property type="match status" value="1"/>
</dbReference>
<dbReference type="GO" id="GO:0006779">
    <property type="term" value="P:porphyrin-containing compound biosynthetic process"/>
    <property type="evidence" value="ECO:0007669"/>
    <property type="project" value="InterPro"/>
</dbReference>
<accession>A0A3B0UYR2</accession>
<sequence length="339" mass="37689">MNGKQRINAALKGEWPDKRPVLLHNFLMAAKEYGVSMKAYREDPEVIAKVHIHAVEKYGLDGVLIDIDTATLAGAVGVPVDFPENDPARVHKPAISSLEMVKDLEPVDISKNERIQIWLEACRIIKEHYGNEKFIRGNCDQAPFSLASMMRTPAEWMMDLMMGDELVFKLLDFCTDATCQFIQLMAQTGVDMVSNGDSPAGPDMISPDMYKMFAFPYEKKVVDEAHKLGKLYTLHICGNTDIILDKMIAMGSDSIELDYKTNIQLVNDICGKAKVTFSGNIDPSGVIAFGTPEMVAEKAEELLGVYKDNPRFIMNAGCAIPGETPSENIKKLVEVTRNY</sequence>
<dbReference type="Pfam" id="PF01208">
    <property type="entry name" value="URO-D"/>
    <property type="match status" value="1"/>
</dbReference>
<gene>
    <name evidence="2" type="ORF">MNBD_BACTEROID01-817</name>
</gene>
<feature type="domain" description="Uroporphyrinogen decarboxylase (URO-D)" evidence="1">
    <location>
        <begin position="4"/>
        <end position="339"/>
    </location>
</feature>
<dbReference type="InterPro" id="IPR000257">
    <property type="entry name" value="Uroporphyrinogen_deCOase"/>
</dbReference>
<dbReference type="AlphaFoldDB" id="A0A3B0UYR2"/>